<evidence type="ECO:0000256" key="4">
    <source>
        <dbReference type="PROSITE-ProRule" id="PRU10141"/>
    </source>
</evidence>
<dbReference type="InterPro" id="IPR008271">
    <property type="entry name" value="Ser/Thr_kinase_AS"/>
</dbReference>
<dbReference type="Pfam" id="PF00069">
    <property type="entry name" value="Pkinase"/>
    <property type="match status" value="1"/>
</dbReference>
<evidence type="ECO:0000256" key="3">
    <source>
        <dbReference type="ARBA" id="ARBA00022840"/>
    </source>
</evidence>
<dbReference type="InterPro" id="IPR000719">
    <property type="entry name" value="Prot_kinase_dom"/>
</dbReference>
<dbReference type="Ensembl" id="ENSOMET00000015970.1">
    <property type="protein sequence ID" value="ENSOMEP00000000365.1"/>
    <property type="gene ID" value="ENSOMEG00000001259.1"/>
</dbReference>
<feature type="compositionally biased region" description="Basic residues" evidence="5">
    <location>
        <begin position="419"/>
        <end position="438"/>
    </location>
</feature>
<dbReference type="SMART" id="SM00220">
    <property type="entry name" value="S_TKc"/>
    <property type="match status" value="1"/>
</dbReference>
<feature type="compositionally biased region" description="Basic and acidic residues" evidence="5">
    <location>
        <begin position="464"/>
        <end position="475"/>
    </location>
</feature>
<dbReference type="PROSITE" id="PS50011">
    <property type="entry name" value="PROTEIN_KINASE_DOM"/>
    <property type="match status" value="1"/>
</dbReference>
<dbReference type="InterPro" id="IPR050235">
    <property type="entry name" value="CK1_Ser-Thr_kinase"/>
</dbReference>
<dbReference type="EC" id="2.7.11.1" evidence="1"/>
<dbReference type="AlphaFoldDB" id="A0A3B3B463"/>
<evidence type="ECO:0000256" key="1">
    <source>
        <dbReference type="ARBA" id="ARBA00012513"/>
    </source>
</evidence>
<sequence>MAAPRRSTLPRPLPEGFILTDQKKKWRLGKQIGQGGFGLIYLASRNIDQPTPEDADYVIKVEYKENGPLFSELKFYQRAAKPETMEKWKEEKKLDFLGIPTYWGSGLAEHSGLSYRFMVMDRLGTDLQKICEANGGCLKKTTVLQLGQRLVDVLEYIHENEYVHADIKAANVMLSYKDSEEVYLVDYGLAYRYCPFGTHKEYIENPKKGHNGTIEYTSLDAHKGLGPSRRGDLQILGFCLLHWLCGSLPWDNVLKKPAQVQEAKTRLMDNLPDSVKRLSGRGGSTDEVAAFLLNVRTLDYQDKPDYQHLKKLLASPVEGQLDFSMPEGPAKSAVKTPNPREKKAARGPSRAKPAPTEGGNEGPERTKSKPVPARFIRGPPPTKSQPTEEVSPPVRRTLRPRHPRTYEEDSEEEEERPKTSHLCHVRGPPRTRTQRSSRKTNDLAVMSGKQGDQLQHQSGKHTRTQSDRKTHADYREGWDERPLHHRGRCRDQERWDCGPWRRSVHTEPRQDAAPTHTDAHRSWLYWVGFFLFLGTVLQFVEAQ</sequence>
<dbReference type="STRING" id="30732.ENSOMEP00000000365"/>
<dbReference type="PANTHER" id="PTHR11909">
    <property type="entry name" value="CASEIN KINASE-RELATED"/>
    <property type="match status" value="1"/>
</dbReference>
<dbReference type="InterPro" id="IPR017441">
    <property type="entry name" value="Protein_kinase_ATP_BS"/>
</dbReference>
<dbReference type="GO" id="GO:0002118">
    <property type="term" value="P:aggressive behavior"/>
    <property type="evidence" value="ECO:0007669"/>
    <property type="project" value="Ensembl"/>
</dbReference>
<protein>
    <recommendedName>
        <fullName evidence="1">non-specific serine/threonine protein kinase</fullName>
        <ecNumber evidence="1">2.7.11.1</ecNumber>
    </recommendedName>
</protein>
<dbReference type="SUPFAM" id="SSF56112">
    <property type="entry name" value="Protein kinase-like (PK-like)"/>
    <property type="match status" value="1"/>
</dbReference>
<dbReference type="GO" id="GO:0035176">
    <property type="term" value="P:social behavior"/>
    <property type="evidence" value="ECO:0007669"/>
    <property type="project" value="Ensembl"/>
</dbReference>
<keyword evidence="2 4" id="KW-0547">Nucleotide-binding</keyword>
<dbReference type="GeneTree" id="ENSGT00940000158042"/>
<evidence type="ECO:0000313" key="8">
    <source>
        <dbReference type="Proteomes" id="UP000261560"/>
    </source>
</evidence>
<evidence type="ECO:0000259" key="6">
    <source>
        <dbReference type="PROSITE" id="PS50011"/>
    </source>
</evidence>
<keyword evidence="8" id="KW-1185">Reference proteome</keyword>
<organism evidence="7 8">
    <name type="scientific">Oryzias melastigma</name>
    <name type="common">Marine medaka</name>
    <dbReference type="NCBI Taxonomy" id="30732"/>
    <lineage>
        <taxon>Eukaryota</taxon>
        <taxon>Metazoa</taxon>
        <taxon>Chordata</taxon>
        <taxon>Craniata</taxon>
        <taxon>Vertebrata</taxon>
        <taxon>Euteleostomi</taxon>
        <taxon>Actinopterygii</taxon>
        <taxon>Neopterygii</taxon>
        <taxon>Teleostei</taxon>
        <taxon>Neoteleostei</taxon>
        <taxon>Acanthomorphata</taxon>
        <taxon>Ovalentaria</taxon>
        <taxon>Atherinomorphae</taxon>
        <taxon>Beloniformes</taxon>
        <taxon>Adrianichthyidae</taxon>
        <taxon>Oryziinae</taxon>
        <taxon>Oryzias</taxon>
    </lineage>
</organism>
<dbReference type="PaxDb" id="30732-ENSOMEP00000000365"/>
<evidence type="ECO:0000256" key="2">
    <source>
        <dbReference type="ARBA" id="ARBA00022741"/>
    </source>
</evidence>
<name>A0A3B3B463_ORYME</name>
<accession>A0A3B3B463</accession>
<feature type="region of interest" description="Disordered" evidence="5">
    <location>
        <begin position="323"/>
        <end position="475"/>
    </location>
</feature>
<feature type="binding site" evidence="4">
    <location>
        <position position="60"/>
    </location>
    <ligand>
        <name>ATP</name>
        <dbReference type="ChEBI" id="CHEBI:30616"/>
    </ligand>
</feature>
<evidence type="ECO:0000313" key="7">
    <source>
        <dbReference type="Ensembl" id="ENSOMEP00000000365.1"/>
    </source>
</evidence>
<reference evidence="7" key="1">
    <citation type="submission" date="2025-08" db="UniProtKB">
        <authorList>
            <consortium name="Ensembl"/>
        </authorList>
    </citation>
    <scope>IDENTIFICATION</scope>
</reference>
<feature type="domain" description="Protein kinase" evidence="6">
    <location>
        <begin position="26"/>
        <end position="318"/>
    </location>
</feature>
<dbReference type="Proteomes" id="UP000261560">
    <property type="component" value="Unplaced"/>
</dbReference>
<proteinExistence type="predicted"/>
<dbReference type="GO" id="GO:0004674">
    <property type="term" value="F:protein serine/threonine kinase activity"/>
    <property type="evidence" value="ECO:0007669"/>
    <property type="project" value="UniProtKB-EC"/>
</dbReference>
<dbReference type="InterPro" id="IPR011009">
    <property type="entry name" value="Kinase-like_dom_sf"/>
</dbReference>
<dbReference type="PROSITE" id="PS00108">
    <property type="entry name" value="PROTEIN_KINASE_ST"/>
    <property type="match status" value="1"/>
</dbReference>
<dbReference type="OMA" id="RECWDER"/>
<reference evidence="7" key="2">
    <citation type="submission" date="2025-09" db="UniProtKB">
        <authorList>
            <consortium name="Ensembl"/>
        </authorList>
    </citation>
    <scope>IDENTIFICATION</scope>
</reference>
<keyword evidence="3 4" id="KW-0067">ATP-binding</keyword>
<dbReference type="GO" id="GO:0005524">
    <property type="term" value="F:ATP binding"/>
    <property type="evidence" value="ECO:0007669"/>
    <property type="project" value="UniProtKB-UniRule"/>
</dbReference>
<dbReference type="FunFam" id="1.10.510.10:FF:001195">
    <property type="entry name" value="VRK serine/threonine kinase 2"/>
    <property type="match status" value="1"/>
</dbReference>
<dbReference type="Gene3D" id="1.10.510.10">
    <property type="entry name" value="Transferase(Phosphotransferase) domain 1"/>
    <property type="match status" value="1"/>
</dbReference>
<evidence type="ECO:0000256" key="5">
    <source>
        <dbReference type="SAM" id="MobiDB-lite"/>
    </source>
</evidence>
<dbReference type="PROSITE" id="PS00107">
    <property type="entry name" value="PROTEIN_KINASE_ATP"/>
    <property type="match status" value="1"/>
</dbReference>